<dbReference type="PANTHER" id="PTHR24291">
    <property type="entry name" value="CYTOCHROME P450 FAMILY 4"/>
    <property type="match status" value="1"/>
</dbReference>
<dbReference type="GO" id="GO:0016705">
    <property type="term" value="F:oxidoreductase activity, acting on paired donors, with incorporation or reduction of molecular oxygen"/>
    <property type="evidence" value="ECO:0007669"/>
    <property type="project" value="InterPro"/>
</dbReference>
<proteinExistence type="inferred from homology"/>
<dbReference type="RefSeq" id="WP_168624504.1">
    <property type="nucleotide sequence ID" value="NZ_JAAZQQ010000006.1"/>
</dbReference>
<name>A0A7X6H2T5_9RHOB</name>
<dbReference type="PANTHER" id="PTHR24291:SF50">
    <property type="entry name" value="BIFUNCTIONAL ALBAFLAVENONE MONOOXYGENASE_TERPENE SYNTHASE"/>
    <property type="match status" value="1"/>
</dbReference>
<comment type="caution">
    <text evidence="8">The sequence shown here is derived from an EMBL/GenBank/DDBJ whole genome shotgun (WGS) entry which is preliminary data.</text>
</comment>
<evidence type="ECO:0000256" key="6">
    <source>
        <dbReference type="ARBA" id="ARBA00023033"/>
    </source>
</evidence>
<protein>
    <submittedName>
        <fullName evidence="8">Cytochrome P450</fullName>
    </submittedName>
</protein>
<dbReference type="Pfam" id="PF00067">
    <property type="entry name" value="p450"/>
    <property type="match status" value="1"/>
</dbReference>
<dbReference type="PRINTS" id="PR00385">
    <property type="entry name" value="P450"/>
</dbReference>
<keyword evidence="2 7" id="KW-0349">Heme</keyword>
<keyword evidence="3 7" id="KW-0479">Metal-binding</keyword>
<evidence type="ECO:0000256" key="4">
    <source>
        <dbReference type="ARBA" id="ARBA00023002"/>
    </source>
</evidence>
<evidence type="ECO:0000256" key="3">
    <source>
        <dbReference type="ARBA" id="ARBA00022723"/>
    </source>
</evidence>
<reference evidence="8 9" key="1">
    <citation type="submission" date="2020-04" db="EMBL/GenBank/DDBJ databases">
        <authorList>
            <person name="Yoon J."/>
        </authorList>
    </citation>
    <scope>NUCLEOTIDE SEQUENCE [LARGE SCALE GENOMIC DNA]</scope>
    <source>
        <strain evidence="8 9">KMU-115</strain>
    </source>
</reference>
<evidence type="ECO:0000256" key="5">
    <source>
        <dbReference type="ARBA" id="ARBA00023004"/>
    </source>
</evidence>
<keyword evidence="6" id="KW-0503">Monooxygenase</keyword>
<evidence type="ECO:0000313" key="8">
    <source>
        <dbReference type="EMBL" id="NKX46118.1"/>
    </source>
</evidence>
<comment type="similarity">
    <text evidence="1">Belongs to the cytochrome P450 family.</text>
</comment>
<dbReference type="InterPro" id="IPR050196">
    <property type="entry name" value="Cytochrome_P450_Monoox"/>
</dbReference>
<organism evidence="8 9">
    <name type="scientific">Roseicyclus persicicus</name>
    <dbReference type="NCBI Taxonomy" id="2650661"/>
    <lineage>
        <taxon>Bacteria</taxon>
        <taxon>Pseudomonadati</taxon>
        <taxon>Pseudomonadota</taxon>
        <taxon>Alphaproteobacteria</taxon>
        <taxon>Rhodobacterales</taxon>
        <taxon>Roseobacteraceae</taxon>
        <taxon>Roseicyclus</taxon>
    </lineage>
</organism>
<evidence type="ECO:0000313" key="9">
    <source>
        <dbReference type="Proteomes" id="UP000526408"/>
    </source>
</evidence>
<evidence type="ECO:0000256" key="7">
    <source>
        <dbReference type="PIRSR" id="PIRSR602401-1"/>
    </source>
</evidence>
<evidence type="ECO:0000256" key="2">
    <source>
        <dbReference type="ARBA" id="ARBA00022617"/>
    </source>
</evidence>
<accession>A0A7X6H2T5</accession>
<dbReference type="Proteomes" id="UP000526408">
    <property type="component" value="Unassembled WGS sequence"/>
</dbReference>
<dbReference type="GO" id="GO:0004497">
    <property type="term" value="F:monooxygenase activity"/>
    <property type="evidence" value="ECO:0007669"/>
    <property type="project" value="UniProtKB-KW"/>
</dbReference>
<dbReference type="GO" id="GO:0005506">
    <property type="term" value="F:iron ion binding"/>
    <property type="evidence" value="ECO:0007669"/>
    <property type="project" value="InterPro"/>
</dbReference>
<keyword evidence="9" id="KW-1185">Reference proteome</keyword>
<dbReference type="AlphaFoldDB" id="A0A7X6H2T5"/>
<evidence type="ECO:0000256" key="1">
    <source>
        <dbReference type="ARBA" id="ARBA00010617"/>
    </source>
</evidence>
<keyword evidence="4" id="KW-0560">Oxidoreductase</keyword>
<dbReference type="InterPro" id="IPR001128">
    <property type="entry name" value="Cyt_P450"/>
</dbReference>
<sequence>MSAPDLPPKPAARADRVSLWRYMRLFRQDILSAQPARLYRAWMAEFRTPFFRSYLVNQPALIDEVLKARPMDFPKSDRVGEGLRPLLGRSVFLTNGAEWQRQRRIIDPAFEGGRLRDTFPAMWAAGEAAVARMQPGTREVEADMSHAAADVIFRTLFSLPIEDEIAAQVFHQFRAYQRTQPILNAAAFLPLPRWMPRGHRAETRRTAQAIRALITRLTAARMAEIAAGTAPDDLATKIMTTADPETGDRFTTEEMVDQVAIFFLAGHETSASALGWTLYLLARSPEWQELVAAEAEAALAGGADFAVMGRLRTARDVFREALRLYPPVPMLVRETTGPERFRDRDLPRGAQIVLSPWHLHRHERLWDNPDGFDPGRWQTENGKQCLREAFLPFSAGARVCTGAGFAMVEGPLLLAMLVRAYRFGTVPGRVPVPVAYLTVRAKDGIWLTVTPR</sequence>
<dbReference type="SUPFAM" id="SSF48264">
    <property type="entry name" value="Cytochrome P450"/>
    <property type="match status" value="1"/>
</dbReference>
<dbReference type="InterPro" id="IPR036396">
    <property type="entry name" value="Cyt_P450_sf"/>
</dbReference>
<feature type="binding site" description="axial binding residue" evidence="7">
    <location>
        <position position="400"/>
    </location>
    <ligand>
        <name>heme</name>
        <dbReference type="ChEBI" id="CHEBI:30413"/>
    </ligand>
    <ligandPart>
        <name>Fe</name>
        <dbReference type="ChEBI" id="CHEBI:18248"/>
    </ligandPart>
</feature>
<dbReference type="Gene3D" id="1.10.630.10">
    <property type="entry name" value="Cytochrome P450"/>
    <property type="match status" value="1"/>
</dbReference>
<dbReference type="GO" id="GO:0020037">
    <property type="term" value="F:heme binding"/>
    <property type="evidence" value="ECO:0007669"/>
    <property type="project" value="InterPro"/>
</dbReference>
<dbReference type="PRINTS" id="PR00463">
    <property type="entry name" value="EP450I"/>
</dbReference>
<keyword evidence="5 7" id="KW-0408">Iron</keyword>
<gene>
    <name evidence="8" type="ORF">HCU73_16105</name>
</gene>
<comment type="cofactor">
    <cofactor evidence="7">
        <name>heme</name>
        <dbReference type="ChEBI" id="CHEBI:30413"/>
    </cofactor>
</comment>
<dbReference type="InterPro" id="IPR002401">
    <property type="entry name" value="Cyt_P450_E_grp-I"/>
</dbReference>
<dbReference type="EMBL" id="JAAZQQ010000006">
    <property type="protein sequence ID" value="NKX46118.1"/>
    <property type="molecule type" value="Genomic_DNA"/>
</dbReference>